<feature type="compositionally biased region" description="Low complexity" evidence="1">
    <location>
        <begin position="11"/>
        <end position="22"/>
    </location>
</feature>
<evidence type="ECO:0000313" key="3">
    <source>
        <dbReference type="Proteomes" id="UP000199416"/>
    </source>
</evidence>
<dbReference type="Proteomes" id="UP000199416">
    <property type="component" value="Unassembled WGS sequence"/>
</dbReference>
<proteinExistence type="predicted"/>
<protein>
    <submittedName>
        <fullName evidence="2">Uncharacterized protein</fullName>
    </submittedName>
</protein>
<feature type="compositionally biased region" description="Pro residues" evidence="1">
    <location>
        <begin position="45"/>
        <end position="61"/>
    </location>
</feature>
<dbReference type="STRING" id="1190417.SAMN05660690_1786"/>
<sequence>MGTLTAPPPSRTARSSAPRARPCVAGDIGPERREIECEPVADPVPARPAPAPPVPAQPAPA</sequence>
<evidence type="ECO:0000313" key="2">
    <source>
        <dbReference type="EMBL" id="SDC53117.1"/>
    </source>
</evidence>
<evidence type="ECO:0000256" key="1">
    <source>
        <dbReference type="SAM" id="MobiDB-lite"/>
    </source>
</evidence>
<gene>
    <name evidence="2" type="ORF">SAMN05660690_1786</name>
</gene>
<organism evidence="2 3">
    <name type="scientific">Geodermatophilus telluris</name>
    <dbReference type="NCBI Taxonomy" id="1190417"/>
    <lineage>
        <taxon>Bacteria</taxon>
        <taxon>Bacillati</taxon>
        <taxon>Actinomycetota</taxon>
        <taxon>Actinomycetes</taxon>
        <taxon>Geodermatophilales</taxon>
        <taxon>Geodermatophilaceae</taxon>
        <taxon>Geodermatophilus</taxon>
    </lineage>
</organism>
<name>A0A1G6MCS3_9ACTN</name>
<reference evidence="3" key="1">
    <citation type="submission" date="2016-10" db="EMBL/GenBank/DDBJ databases">
        <authorList>
            <person name="Varghese N."/>
            <person name="Submissions S."/>
        </authorList>
    </citation>
    <scope>NUCLEOTIDE SEQUENCE [LARGE SCALE GENOMIC DNA]</scope>
    <source>
        <strain evidence="3">DSM 45421</strain>
    </source>
</reference>
<dbReference type="EMBL" id="FMZF01000002">
    <property type="protein sequence ID" value="SDC53117.1"/>
    <property type="molecule type" value="Genomic_DNA"/>
</dbReference>
<keyword evidence="3" id="KW-1185">Reference proteome</keyword>
<accession>A0A1G6MCS3</accession>
<dbReference type="AlphaFoldDB" id="A0A1G6MCS3"/>
<feature type="region of interest" description="Disordered" evidence="1">
    <location>
        <begin position="1"/>
        <end position="61"/>
    </location>
</feature>
<feature type="compositionally biased region" description="Pro residues" evidence="1">
    <location>
        <begin position="1"/>
        <end position="10"/>
    </location>
</feature>